<dbReference type="InterPro" id="IPR029068">
    <property type="entry name" value="Glyas_Bleomycin-R_OHBP_Dase"/>
</dbReference>
<feature type="domain" description="VOC" evidence="1">
    <location>
        <begin position="4"/>
        <end position="126"/>
    </location>
</feature>
<evidence type="ECO:0000313" key="2">
    <source>
        <dbReference type="EMBL" id="KAA1400318.1"/>
    </source>
</evidence>
<proteinExistence type="predicted"/>
<name>A0A5M4FK38_9ACTN</name>
<dbReference type="EMBL" id="SDPQ02000001">
    <property type="protein sequence ID" value="KAA1400318.1"/>
    <property type="molecule type" value="Genomic_DNA"/>
</dbReference>
<dbReference type="PANTHER" id="PTHR36503:SF1">
    <property type="entry name" value="BLR2520 PROTEIN"/>
    <property type="match status" value="1"/>
</dbReference>
<accession>A0A5M4FK38</accession>
<keyword evidence="3" id="KW-1185">Reference proteome</keyword>
<sequence>MEQRLSLITLGVSDLARARHFYEDGLDWTKGNPEDEVAFYQLNGMVLALWTRTDLADDARVADTGATFSGMSIAFNTRSHGEVDEILAQIEAAGGTILKPGEEQPWGGYSGYFADPDGHPWEVAWNPDWSIDEAGHTSLGSA</sequence>
<organism evidence="2 3">
    <name type="scientific">Aeromicrobium ginsengisoli</name>
    <dbReference type="NCBI Taxonomy" id="363867"/>
    <lineage>
        <taxon>Bacteria</taxon>
        <taxon>Bacillati</taxon>
        <taxon>Actinomycetota</taxon>
        <taxon>Actinomycetes</taxon>
        <taxon>Propionibacteriales</taxon>
        <taxon>Nocardioidaceae</taxon>
        <taxon>Aeromicrobium</taxon>
    </lineage>
</organism>
<dbReference type="RefSeq" id="WP_149688411.1">
    <property type="nucleotide sequence ID" value="NZ_SDPQ02000001.1"/>
</dbReference>
<evidence type="ECO:0000259" key="1">
    <source>
        <dbReference type="PROSITE" id="PS51819"/>
    </source>
</evidence>
<dbReference type="SUPFAM" id="SSF54593">
    <property type="entry name" value="Glyoxalase/Bleomycin resistance protein/Dihydroxybiphenyl dioxygenase"/>
    <property type="match status" value="1"/>
</dbReference>
<comment type="caution">
    <text evidence="2">The sequence shown here is derived from an EMBL/GenBank/DDBJ whole genome shotgun (WGS) entry which is preliminary data.</text>
</comment>
<reference evidence="2" key="1">
    <citation type="submission" date="2019-09" db="EMBL/GenBank/DDBJ databases">
        <authorList>
            <person name="Li J."/>
        </authorList>
    </citation>
    <scope>NUCLEOTIDE SEQUENCE [LARGE SCALE GENOMIC DNA]</scope>
    <source>
        <strain evidence="2">JCM 14732</strain>
    </source>
</reference>
<dbReference type="PANTHER" id="PTHR36503">
    <property type="entry name" value="BLR2520 PROTEIN"/>
    <property type="match status" value="1"/>
</dbReference>
<dbReference type="CDD" id="cd07251">
    <property type="entry name" value="VOC_like"/>
    <property type="match status" value="1"/>
</dbReference>
<dbReference type="InterPro" id="IPR004360">
    <property type="entry name" value="Glyas_Fos-R_dOase_dom"/>
</dbReference>
<dbReference type="Gene3D" id="3.10.180.10">
    <property type="entry name" value="2,3-Dihydroxybiphenyl 1,2-Dioxygenase, domain 1"/>
    <property type="match status" value="1"/>
</dbReference>
<protein>
    <submittedName>
        <fullName evidence="2">VOC family protein</fullName>
    </submittedName>
</protein>
<dbReference type="Proteomes" id="UP000380867">
    <property type="component" value="Unassembled WGS sequence"/>
</dbReference>
<dbReference type="InterPro" id="IPR037523">
    <property type="entry name" value="VOC_core"/>
</dbReference>
<evidence type="ECO:0000313" key="3">
    <source>
        <dbReference type="Proteomes" id="UP000380867"/>
    </source>
</evidence>
<dbReference type="PROSITE" id="PS51819">
    <property type="entry name" value="VOC"/>
    <property type="match status" value="1"/>
</dbReference>
<gene>
    <name evidence="2" type="ORF">ESP70_006215</name>
</gene>
<dbReference type="AlphaFoldDB" id="A0A5M4FK38"/>
<dbReference type="OrthoDB" id="9798430at2"/>
<dbReference type="Pfam" id="PF00903">
    <property type="entry name" value="Glyoxalase"/>
    <property type="match status" value="1"/>
</dbReference>